<gene>
    <name evidence="2" type="ORF">CUV01_00735</name>
</gene>
<feature type="chain" id="PRO_5014603677" evidence="1">
    <location>
        <begin position="22"/>
        <end position="162"/>
    </location>
</feature>
<dbReference type="Proteomes" id="UP000233742">
    <property type="component" value="Chromosome"/>
</dbReference>
<dbReference type="EMBL" id="CP025408">
    <property type="protein sequence ID" value="AUH32123.1"/>
    <property type="molecule type" value="Genomic_DNA"/>
</dbReference>
<protein>
    <submittedName>
        <fullName evidence="2">Uncharacterized protein</fullName>
    </submittedName>
</protein>
<dbReference type="AlphaFoldDB" id="A0A2K9EB48"/>
<name>A0A2K9EB48_9RHOB</name>
<dbReference type="RefSeq" id="WP_101458802.1">
    <property type="nucleotide sequence ID" value="NZ_CP025408.1"/>
</dbReference>
<dbReference type="OrthoDB" id="9871539at2"/>
<evidence type="ECO:0000313" key="2">
    <source>
        <dbReference type="EMBL" id="AUH32123.1"/>
    </source>
</evidence>
<accession>A0A2K9EB48</accession>
<reference evidence="2 3" key="1">
    <citation type="submission" date="2017-12" db="EMBL/GenBank/DDBJ databases">
        <authorList>
            <person name="Hurst M.R.H."/>
        </authorList>
    </citation>
    <scope>NUCLEOTIDE SEQUENCE [LARGE SCALE GENOMIC DNA]</scope>
    <source>
        <strain evidence="2 3">BM15</strain>
    </source>
</reference>
<evidence type="ECO:0000256" key="1">
    <source>
        <dbReference type="SAM" id="SignalP"/>
    </source>
</evidence>
<feature type="signal peptide" evidence="1">
    <location>
        <begin position="1"/>
        <end position="21"/>
    </location>
</feature>
<keyword evidence="1" id="KW-0732">Signal</keyword>
<keyword evidence="3" id="KW-1185">Reference proteome</keyword>
<dbReference type="KEGG" id="paro:CUV01_00735"/>
<proteinExistence type="predicted"/>
<sequence length="162" mass="17389">MTFRIAAATSVLAIATLPAFAQETETPDMTGQAELVGNMGKIEANIAEAHARLFTHMLLPQDDEERQTYSEAFSNDIASVDEYLSLVQDSDLSAEGAAEIENFAAEWSEVKDLADGLTDASRDELASVDDIKAFSNAVLELDDYIDAALEAAGLPDDDDAPE</sequence>
<evidence type="ECO:0000313" key="3">
    <source>
        <dbReference type="Proteomes" id="UP000233742"/>
    </source>
</evidence>
<organism evidence="2 3">
    <name type="scientific">Paracoccus tegillarcae</name>
    <dbReference type="NCBI Taxonomy" id="1529068"/>
    <lineage>
        <taxon>Bacteria</taxon>
        <taxon>Pseudomonadati</taxon>
        <taxon>Pseudomonadota</taxon>
        <taxon>Alphaproteobacteria</taxon>
        <taxon>Rhodobacterales</taxon>
        <taxon>Paracoccaceae</taxon>
        <taxon>Paracoccus</taxon>
    </lineage>
</organism>